<dbReference type="Gene3D" id="3.40.50.620">
    <property type="entry name" value="HUPs"/>
    <property type="match status" value="1"/>
</dbReference>
<dbReference type="InterPro" id="IPR006016">
    <property type="entry name" value="UspA"/>
</dbReference>
<sequence length="147" mass="16343">MSDYTHVLAAIDFSSCAERVLSKAHEIAQRNNARLSLLHVVEYLPPIDTAYEPIMSSSWVIDENEMIKQAKKSLLQLSQKQPYGHTELHTLPGTPKYEISDFVKANQCDLVVMGSHGRHGMRLLLGSTANAVLHDMPCDILAVKITS</sequence>
<comment type="similarity">
    <text evidence="2">Belongs to the universal stress protein A family.</text>
</comment>
<dbReference type="InterPro" id="IPR014729">
    <property type="entry name" value="Rossmann-like_a/b/a_fold"/>
</dbReference>
<dbReference type="InterPro" id="IPR006015">
    <property type="entry name" value="Universal_stress_UspA"/>
</dbReference>
<evidence type="ECO:0000256" key="3">
    <source>
        <dbReference type="ARBA" id="ARBA00011738"/>
    </source>
</evidence>
<evidence type="ECO:0000256" key="4">
    <source>
        <dbReference type="ARBA" id="ARBA00022490"/>
    </source>
</evidence>
<dbReference type="PRINTS" id="PR01438">
    <property type="entry name" value="UNVRSLSTRESS"/>
</dbReference>
<evidence type="ECO:0000313" key="6">
    <source>
        <dbReference type="EMBL" id="VAW70122.1"/>
    </source>
</evidence>
<reference evidence="6" key="1">
    <citation type="submission" date="2018-06" db="EMBL/GenBank/DDBJ databases">
        <authorList>
            <person name="Zhirakovskaya E."/>
        </authorList>
    </citation>
    <scope>NUCLEOTIDE SEQUENCE</scope>
</reference>
<dbReference type="AlphaFoldDB" id="A0A3B0Y432"/>
<dbReference type="PANTHER" id="PTHR46268">
    <property type="entry name" value="STRESS RESPONSE PROTEIN NHAX"/>
    <property type="match status" value="1"/>
</dbReference>
<evidence type="ECO:0000259" key="5">
    <source>
        <dbReference type="Pfam" id="PF00582"/>
    </source>
</evidence>
<evidence type="ECO:0000256" key="2">
    <source>
        <dbReference type="ARBA" id="ARBA00008791"/>
    </source>
</evidence>
<dbReference type="GO" id="GO:0005737">
    <property type="term" value="C:cytoplasm"/>
    <property type="evidence" value="ECO:0007669"/>
    <property type="project" value="UniProtKB-SubCell"/>
</dbReference>
<gene>
    <name evidence="6" type="ORF">MNBD_GAMMA10-1129</name>
</gene>
<evidence type="ECO:0000256" key="1">
    <source>
        <dbReference type="ARBA" id="ARBA00004496"/>
    </source>
</evidence>
<comment type="subunit">
    <text evidence="3">Homodimer.</text>
</comment>
<dbReference type="EMBL" id="UOFJ01000496">
    <property type="protein sequence ID" value="VAW70122.1"/>
    <property type="molecule type" value="Genomic_DNA"/>
</dbReference>
<keyword evidence="4" id="KW-0963">Cytoplasm</keyword>
<accession>A0A3B0Y432</accession>
<name>A0A3B0Y432_9ZZZZ</name>
<feature type="domain" description="UspA" evidence="5">
    <location>
        <begin position="4"/>
        <end position="144"/>
    </location>
</feature>
<dbReference type="PANTHER" id="PTHR46268:SF23">
    <property type="entry name" value="UNIVERSAL STRESS PROTEIN A-RELATED"/>
    <property type="match status" value="1"/>
</dbReference>
<dbReference type="PIRSF" id="PIRSF006276">
    <property type="entry name" value="UspA"/>
    <property type="match status" value="1"/>
</dbReference>
<dbReference type="Pfam" id="PF00582">
    <property type="entry name" value="Usp"/>
    <property type="match status" value="1"/>
</dbReference>
<proteinExistence type="inferred from homology"/>
<protein>
    <recommendedName>
        <fullName evidence="5">UspA domain-containing protein</fullName>
    </recommendedName>
</protein>
<comment type="subcellular location">
    <subcellularLocation>
        <location evidence="1">Cytoplasm</location>
    </subcellularLocation>
</comment>
<dbReference type="SUPFAM" id="SSF52402">
    <property type="entry name" value="Adenine nucleotide alpha hydrolases-like"/>
    <property type="match status" value="1"/>
</dbReference>
<organism evidence="6">
    <name type="scientific">hydrothermal vent metagenome</name>
    <dbReference type="NCBI Taxonomy" id="652676"/>
    <lineage>
        <taxon>unclassified sequences</taxon>
        <taxon>metagenomes</taxon>
        <taxon>ecological metagenomes</taxon>
    </lineage>
</organism>